<dbReference type="Proteomes" id="UP001165122">
    <property type="component" value="Unassembled WGS sequence"/>
</dbReference>
<evidence type="ECO:0000256" key="1">
    <source>
        <dbReference type="SAM" id="Coils"/>
    </source>
</evidence>
<organism evidence="4 5">
    <name type="scientific">Triparma laevis f. longispina</name>
    <dbReference type="NCBI Taxonomy" id="1714387"/>
    <lineage>
        <taxon>Eukaryota</taxon>
        <taxon>Sar</taxon>
        <taxon>Stramenopiles</taxon>
        <taxon>Ochrophyta</taxon>
        <taxon>Bolidophyceae</taxon>
        <taxon>Parmales</taxon>
        <taxon>Triparmaceae</taxon>
        <taxon>Triparma</taxon>
    </lineage>
</organism>
<proteinExistence type="predicted"/>
<feature type="domain" description="WKF" evidence="3">
    <location>
        <begin position="77"/>
        <end position="140"/>
    </location>
</feature>
<comment type="caution">
    <text evidence="4">The sequence shown here is derived from an EMBL/GenBank/DDBJ whole genome shotgun (WGS) entry which is preliminary data.</text>
</comment>
<dbReference type="EMBL" id="BRXW01000522">
    <property type="protein sequence ID" value="GMH62868.1"/>
    <property type="molecule type" value="Genomic_DNA"/>
</dbReference>
<feature type="compositionally biased region" description="Basic residues" evidence="2">
    <location>
        <begin position="57"/>
        <end position="70"/>
    </location>
</feature>
<feature type="region of interest" description="Disordered" evidence="2">
    <location>
        <begin position="1"/>
        <end position="76"/>
    </location>
</feature>
<dbReference type="Pfam" id="PF10180">
    <property type="entry name" value="WKF"/>
    <property type="match status" value="1"/>
</dbReference>
<accession>A0A9W7E1X9</accession>
<reference evidence="5" key="1">
    <citation type="journal article" date="2023" name="Commun. Biol.">
        <title>Genome analysis of Parmales, the sister group of diatoms, reveals the evolutionary specialization of diatoms from phago-mixotrophs to photoautotrophs.</title>
        <authorList>
            <person name="Ban H."/>
            <person name="Sato S."/>
            <person name="Yoshikawa S."/>
            <person name="Yamada K."/>
            <person name="Nakamura Y."/>
            <person name="Ichinomiya M."/>
            <person name="Sato N."/>
            <person name="Blanc-Mathieu R."/>
            <person name="Endo H."/>
            <person name="Kuwata A."/>
            <person name="Ogata H."/>
        </authorList>
    </citation>
    <scope>NUCLEOTIDE SEQUENCE [LARGE SCALE GENOMIC DNA]</scope>
    <source>
        <strain evidence="5">NIES 3700</strain>
    </source>
</reference>
<dbReference type="InterPro" id="IPR019327">
    <property type="entry name" value="WKF"/>
</dbReference>
<evidence type="ECO:0000256" key="2">
    <source>
        <dbReference type="SAM" id="MobiDB-lite"/>
    </source>
</evidence>
<feature type="coiled-coil region" evidence="1">
    <location>
        <begin position="140"/>
        <end position="167"/>
    </location>
</feature>
<dbReference type="PANTHER" id="PTHR22306">
    <property type="entry name" value="CHROMOSOME 7 OPEN READING FRAME 50"/>
    <property type="match status" value="1"/>
</dbReference>
<gene>
    <name evidence="4" type="ORF">TrLO_g1075</name>
</gene>
<dbReference type="OrthoDB" id="10261563at2759"/>
<dbReference type="AlphaFoldDB" id="A0A9W7E1X9"/>
<evidence type="ECO:0000313" key="4">
    <source>
        <dbReference type="EMBL" id="GMH62868.1"/>
    </source>
</evidence>
<feature type="compositionally biased region" description="Basic and acidic residues" evidence="2">
    <location>
        <begin position="42"/>
        <end position="56"/>
    </location>
</feature>
<evidence type="ECO:0000259" key="3">
    <source>
        <dbReference type="Pfam" id="PF10180"/>
    </source>
</evidence>
<dbReference type="PANTHER" id="PTHR22306:SF2">
    <property type="entry name" value="CHROMOSOME 7 OPEN READING FRAME 50"/>
    <property type="match status" value="1"/>
</dbReference>
<name>A0A9W7E1X9_9STRA</name>
<keyword evidence="5" id="KW-1185">Reference proteome</keyword>
<protein>
    <recommendedName>
        <fullName evidence="3">WKF domain-containing protein</fullName>
    </recommendedName>
</protein>
<keyword evidence="1" id="KW-0175">Coiled coil</keyword>
<sequence>MPKRNSPNPVHKRKNVAKHILAASSKPRTAVTGDDDAMNAKGGDDVDANKEEEKVVIKKKKRREANKHTKPPSEASNYLITWSMKNKGEPSPWKFNKNTQSWLLRHMYNDSLVSKSTFKTLLEYSVGLGGKSKGQKLEESKSLIEKYKEWEKTQEDEEEEKEEDEEVKYDGHNFEKCGGKTKRKVYKRARLMFDVLKK</sequence>
<evidence type="ECO:0000313" key="5">
    <source>
        <dbReference type="Proteomes" id="UP001165122"/>
    </source>
</evidence>